<dbReference type="SUPFAM" id="SSF53474">
    <property type="entry name" value="alpha/beta-Hydrolases"/>
    <property type="match status" value="1"/>
</dbReference>
<dbReference type="EMBL" id="FTMN01000010">
    <property type="protein sequence ID" value="SIQ89278.1"/>
    <property type="molecule type" value="Genomic_DNA"/>
</dbReference>
<dbReference type="eggNOG" id="COG0657">
    <property type="taxonomic scope" value="Bacteria"/>
</dbReference>
<sequence length="347" mass="37755">MNNPILDIDGIDPRIKAVFGALPPPSLRDFASREELVAAANSDKAKATQALFNQFLEANDTPLIAPDTGLVIEDYSFISSPDGNRCNLRFIRPANNAKLPCVYYIHGGGMQYLSCYDGNYRAWGKIIAQQGVAVAMVDFRNAVVPSSVPDIAPFPAGLNDCVSGLEWLWHEHESLNIDPDQTVVAGDSGGGNLAIASILKLREIGLHRKVKGLFALCPYIAGKWPQPEYPSSSELNGVMLDLHNNQGRIGYGVEAFDAKDPLAWPSFASEEDVTDFPPTVISVNEFDPLRDEGKEFYQLLLRAGVEASCREVKGTIHGTEVFPMVCPEVSRETAGAIAEFCKSRVGP</sequence>
<dbReference type="PANTHER" id="PTHR48081">
    <property type="entry name" value="AB HYDROLASE SUPERFAMILY PROTEIN C4A8.06C"/>
    <property type="match status" value="1"/>
</dbReference>
<organism evidence="3 4">
    <name type="scientific">Marinobacterium stanieri</name>
    <dbReference type="NCBI Taxonomy" id="49186"/>
    <lineage>
        <taxon>Bacteria</taxon>
        <taxon>Pseudomonadati</taxon>
        <taxon>Pseudomonadota</taxon>
        <taxon>Gammaproteobacteria</taxon>
        <taxon>Oceanospirillales</taxon>
        <taxon>Oceanospirillaceae</taxon>
        <taxon>Marinobacterium</taxon>
    </lineage>
</organism>
<dbReference type="PANTHER" id="PTHR48081:SF8">
    <property type="entry name" value="ALPHA_BETA HYDROLASE FOLD-3 DOMAIN-CONTAINING PROTEIN-RELATED"/>
    <property type="match status" value="1"/>
</dbReference>
<keyword evidence="1" id="KW-0378">Hydrolase</keyword>
<reference evidence="3 4" key="1">
    <citation type="submission" date="2017-01" db="EMBL/GenBank/DDBJ databases">
        <authorList>
            <person name="Mah S.A."/>
            <person name="Swanson W.J."/>
            <person name="Moy G.W."/>
            <person name="Vacquier V.D."/>
        </authorList>
    </citation>
    <scope>NUCLEOTIDE SEQUENCE [LARGE SCALE GENOMIC DNA]</scope>
    <source>
        <strain evidence="3 4">DSM 7027</strain>
    </source>
</reference>
<dbReference type="AlphaFoldDB" id="A0A1N6WGX4"/>
<dbReference type="Gene3D" id="3.40.50.1820">
    <property type="entry name" value="alpha/beta hydrolase"/>
    <property type="match status" value="1"/>
</dbReference>
<dbReference type="InterPro" id="IPR029058">
    <property type="entry name" value="AB_hydrolase_fold"/>
</dbReference>
<name>A0A1N6WGX4_9GAMM</name>
<evidence type="ECO:0000256" key="1">
    <source>
        <dbReference type="ARBA" id="ARBA00022801"/>
    </source>
</evidence>
<evidence type="ECO:0000259" key="2">
    <source>
        <dbReference type="Pfam" id="PF07859"/>
    </source>
</evidence>
<evidence type="ECO:0000313" key="4">
    <source>
        <dbReference type="Proteomes" id="UP000186895"/>
    </source>
</evidence>
<accession>A0A1N6WGX4</accession>
<gene>
    <name evidence="3" type="ORF">SAMN05421647_110148</name>
</gene>
<feature type="domain" description="Alpha/beta hydrolase fold-3" evidence="2">
    <location>
        <begin position="102"/>
        <end position="318"/>
    </location>
</feature>
<dbReference type="InterPro" id="IPR013094">
    <property type="entry name" value="AB_hydrolase_3"/>
</dbReference>
<proteinExistence type="predicted"/>
<protein>
    <submittedName>
        <fullName evidence="3">Acetyl esterase/lipase</fullName>
    </submittedName>
</protein>
<dbReference type="InterPro" id="IPR050300">
    <property type="entry name" value="GDXG_lipolytic_enzyme"/>
</dbReference>
<dbReference type="GO" id="GO:0016787">
    <property type="term" value="F:hydrolase activity"/>
    <property type="evidence" value="ECO:0007669"/>
    <property type="project" value="UniProtKB-KW"/>
</dbReference>
<evidence type="ECO:0000313" key="3">
    <source>
        <dbReference type="EMBL" id="SIQ89278.1"/>
    </source>
</evidence>
<keyword evidence="4" id="KW-1185">Reference proteome</keyword>
<dbReference type="Proteomes" id="UP000186895">
    <property type="component" value="Unassembled WGS sequence"/>
</dbReference>
<dbReference type="STRING" id="49186.SAMN05421647_110148"/>
<dbReference type="RefSeq" id="WP_076465431.1">
    <property type="nucleotide sequence ID" value="NZ_FTMN01000010.1"/>
</dbReference>
<dbReference type="Pfam" id="PF07859">
    <property type="entry name" value="Abhydrolase_3"/>
    <property type="match status" value="1"/>
</dbReference>